<dbReference type="AlphaFoldDB" id="A0A6L2Q553"/>
<gene>
    <name evidence="6" type="ORF">Cfor_00964</name>
</gene>
<comment type="caution">
    <text evidence="6">The sequence shown here is derived from an EMBL/GenBank/DDBJ whole genome shotgun (WGS) entry which is preliminary data.</text>
</comment>
<evidence type="ECO:0000256" key="1">
    <source>
        <dbReference type="ARBA" id="ARBA00004613"/>
    </source>
</evidence>
<evidence type="ECO:0000313" key="6">
    <source>
        <dbReference type="EMBL" id="GFG39534.1"/>
    </source>
</evidence>
<protein>
    <recommendedName>
        <fullName evidence="5">FAM69 protein-kinase domain-containing protein</fullName>
    </recommendedName>
</protein>
<organism evidence="6 7">
    <name type="scientific">Coptotermes formosanus</name>
    <name type="common">Formosan subterranean termite</name>
    <dbReference type="NCBI Taxonomy" id="36987"/>
    <lineage>
        <taxon>Eukaryota</taxon>
        <taxon>Metazoa</taxon>
        <taxon>Ecdysozoa</taxon>
        <taxon>Arthropoda</taxon>
        <taxon>Hexapoda</taxon>
        <taxon>Insecta</taxon>
        <taxon>Pterygota</taxon>
        <taxon>Neoptera</taxon>
        <taxon>Polyneoptera</taxon>
        <taxon>Dictyoptera</taxon>
        <taxon>Blattodea</taxon>
        <taxon>Blattoidea</taxon>
        <taxon>Termitoidae</taxon>
        <taxon>Rhinotermitidae</taxon>
        <taxon>Coptotermes</taxon>
    </lineage>
</organism>
<dbReference type="Pfam" id="PF12260">
    <property type="entry name" value="PIP49_C"/>
    <property type="match status" value="1"/>
</dbReference>
<dbReference type="PANTHER" id="PTHR32073:SF7">
    <property type="entry name" value="GH11358P"/>
    <property type="match status" value="1"/>
</dbReference>
<accession>A0A6L2Q553</accession>
<dbReference type="InParanoid" id="A0A6L2Q553"/>
<evidence type="ECO:0000256" key="2">
    <source>
        <dbReference type="ARBA" id="ARBA00006338"/>
    </source>
</evidence>
<evidence type="ECO:0000313" key="7">
    <source>
        <dbReference type="Proteomes" id="UP000502823"/>
    </source>
</evidence>
<proteinExistence type="inferred from homology"/>
<dbReference type="EMBL" id="BLKM01000907">
    <property type="protein sequence ID" value="GFG39534.1"/>
    <property type="molecule type" value="Genomic_DNA"/>
</dbReference>
<sequence>MLIRRLLWPSVVDLTEVEKCPACYGVSLCPAVTRGLITLHPFGTATGLLNMLGSKNVLFGMLGSQKVVLKKLGNAEELEQLDKVICDNTDLGSSCHVNEAVWKQGDLLQSMREHVASQDGSLFLCPAVANLEHLFSNVFDKNKDISTKVLHANIWTSVMINPEPLLLQVLQEQDGWPVAKYVGACGRVVVEEYAGEMLTSYHNAPWLQRAYFAYQLLIAAHNFTDSHPYFGFYLTDMSADNIAVDAQGRLRFVDLENVIVLDRNVPDEDKPLSWNIPHVSESFDCNGCFAFSAADICSHSRSDHNFYAVCQHLLGPQAAPAIIPGGLLHDTPPAHASILELVQECSEPMNSSGRFRAAQDLTALLAKVLRQHSFTAASGAPLIFSLSLAQKCRRDKITLQTMQLIMKHGCTVVAHKTKQQSPQWKTFAPPVPKPKVILIAQDCQLKKYCAPCIYED</sequence>
<dbReference type="PANTHER" id="PTHR32073">
    <property type="entry name" value="GH11358P"/>
    <property type="match status" value="1"/>
</dbReference>
<feature type="domain" description="FAM69 protein-kinase" evidence="5">
    <location>
        <begin position="155"/>
        <end position="348"/>
    </location>
</feature>
<dbReference type="InterPro" id="IPR020519">
    <property type="entry name" value="DIPK2A/B"/>
</dbReference>
<reference evidence="7" key="1">
    <citation type="submission" date="2020-01" db="EMBL/GenBank/DDBJ databases">
        <title>Draft genome sequence of the Termite Coptotermes fromosanus.</title>
        <authorList>
            <person name="Itakura S."/>
            <person name="Yosikawa Y."/>
            <person name="Umezawa K."/>
        </authorList>
    </citation>
    <scope>NUCLEOTIDE SEQUENCE [LARGE SCALE GENOMIC DNA]</scope>
</reference>
<dbReference type="InterPro" id="IPR022049">
    <property type="entry name" value="FAM69_kinase_dom"/>
</dbReference>
<evidence type="ECO:0000259" key="5">
    <source>
        <dbReference type="Pfam" id="PF12260"/>
    </source>
</evidence>
<evidence type="ECO:0000256" key="3">
    <source>
        <dbReference type="ARBA" id="ARBA00022525"/>
    </source>
</evidence>
<comment type="similarity">
    <text evidence="2">Belongs to the DIPK family.</text>
</comment>
<name>A0A6L2Q553_COPFO</name>
<dbReference type="OrthoDB" id="10035316at2759"/>
<comment type="subcellular location">
    <subcellularLocation>
        <location evidence="1">Secreted</location>
    </subcellularLocation>
</comment>
<dbReference type="GO" id="GO:0005576">
    <property type="term" value="C:extracellular region"/>
    <property type="evidence" value="ECO:0007669"/>
    <property type="project" value="UniProtKB-SubCell"/>
</dbReference>
<keyword evidence="3" id="KW-0964">Secreted</keyword>
<dbReference type="Proteomes" id="UP000502823">
    <property type="component" value="Unassembled WGS sequence"/>
</dbReference>
<evidence type="ECO:0000256" key="4">
    <source>
        <dbReference type="ARBA" id="ARBA00022729"/>
    </source>
</evidence>
<keyword evidence="4" id="KW-0732">Signal</keyword>
<keyword evidence="7" id="KW-1185">Reference proteome</keyword>